<comment type="catalytic activity">
    <reaction evidence="5">
        <text>beta-D-fructose 6-phosphate + UDP-alpha-D-glucose = sucrose 6(F)-phosphate + UDP + H(+)</text>
        <dbReference type="Rhea" id="RHEA:22172"/>
        <dbReference type="ChEBI" id="CHEBI:15378"/>
        <dbReference type="ChEBI" id="CHEBI:57634"/>
        <dbReference type="ChEBI" id="CHEBI:57723"/>
        <dbReference type="ChEBI" id="CHEBI:58223"/>
        <dbReference type="ChEBI" id="CHEBI:58885"/>
        <dbReference type="EC" id="2.4.1.14"/>
    </reaction>
</comment>
<dbReference type="InterPro" id="IPR006379">
    <property type="entry name" value="HAD-SF_hydro_IIB"/>
</dbReference>
<evidence type="ECO:0000259" key="6">
    <source>
        <dbReference type="Pfam" id="PF00534"/>
    </source>
</evidence>
<organism evidence="9 10">
    <name type="scientific">Alteriqipengyuania lutimaris</name>
    <dbReference type="NCBI Taxonomy" id="1538146"/>
    <lineage>
        <taxon>Bacteria</taxon>
        <taxon>Pseudomonadati</taxon>
        <taxon>Pseudomonadota</taxon>
        <taxon>Alphaproteobacteria</taxon>
        <taxon>Sphingomonadales</taxon>
        <taxon>Erythrobacteraceae</taxon>
        <taxon>Alteriqipengyuania</taxon>
    </lineage>
</organism>
<evidence type="ECO:0000256" key="1">
    <source>
        <dbReference type="ARBA" id="ARBA00006530"/>
    </source>
</evidence>
<evidence type="ECO:0000256" key="5">
    <source>
        <dbReference type="ARBA" id="ARBA00047471"/>
    </source>
</evidence>
<dbReference type="InterPro" id="IPR023214">
    <property type="entry name" value="HAD_sf"/>
</dbReference>
<feature type="domain" description="Glycosyl transferase family 1" evidence="6">
    <location>
        <begin position="232"/>
        <end position="407"/>
    </location>
</feature>
<accession>A0A395LGY4</accession>
<evidence type="ECO:0000313" key="10">
    <source>
        <dbReference type="Proteomes" id="UP000254101"/>
    </source>
</evidence>
<dbReference type="EMBL" id="QRBB01000001">
    <property type="protein sequence ID" value="RDS76168.1"/>
    <property type="molecule type" value="Genomic_DNA"/>
</dbReference>
<protein>
    <recommendedName>
        <fullName evidence="2">sucrose-phosphate synthase</fullName>
        <ecNumber evidence="2">2.4.1.14</ecNumber>
    </recommendedName>
</protein>
<evidence type="ECO:0000256" key="2">
    <source>
        <dbReference type="ARBA" id="ARBA00012536"/>
    </source>
</evidence>
<reference evidence="9 10" key="1">
    <citation type="submission" date="2018-07" db="EMBL/GenBank/DDBJ databases">
        <title>Erythrobacter nanhaiensis sp. nov., a novel member of the genus Erythrobacter isolated from the South China Sea.</title>
        <authorList>
            <person name="Chen X."/>
            <person name="Liu J."/>
        </authorList>
    </citation>
    <scope>NUCLEOTIDE SEQUENCE [LARGE SCALE GENOMIC DNA]</scope>
    <source>
        <strain evidence="9 10">S-5</strain>
    </source>
</reference>
<dbReference type="InterPro" id="IPR036412">
    <property type="entry name" value="HAD-like_sf"/>
</dbReference>
<dbReference type="InterPro" id="IPR006380">
    <property type="entry name" value="SPP-like_dom"/>
</dbReference>
<dbReference type="EC" id="2.4.1.14" evidence="2"/>
<dbReference type="SFLD" id="SFLDG01140">
    <property type="entry name" value="C2.B:_Phosphomannomutase_and_P"/>
    <property type="match status" value="1"/>
</dbReference>
<dbReference type="RefSeq" id="WP_115490403.1">
    <property type="nucleotide sequence ID" value="NZ_JACHWW010000001.1"/>
</dbReference>
<dbReference type="OrthoDB" id="7847955at2"/>
<feature type="domain" description="Glycosyltransferase subfamily 4-like N-terminal" evidence="8">
    <location>
        <begin position="95"/>
        <end position="214"/>
    </location>
</feature>
<dbReference type="Pfam" id="PF13439">
    <property type="entry name" value="Glyco_transf_4"/>
    <property type="match status" value="1"/>
</dbReference>
<dbReference type="AlphaFoldDB" id="A0A395LGY4"/>
<dbReference type="GO" id="GO:0046524">
    <property type="term" value="F:sucrose-phosphate synthase activity"/>
    <property type="evidence" value="ECO:0007669"/>
    <property type="project" value="UniProtKB-EC"/>
</dbReference>
<keyword evidence="9" id="KW-0378">Hydrolase</keyword>
<dbReference type="SFLD" id="SFLDG01141">
    <property type="entry name" value="C2.B.1:_Sucrose_Phosphatase_Li"/>
    <property type="match status" value="1"/>
</dbReference>
<evidence type="ECO:0000256" key="4">
    <source>
        <dbReference type="ARBA" id="ARBA00022679"/>
    </source>
</evidence>
<gene>
    <name evidence="9" type="ORF">DL238_00070</name>
</gene>
<dbReference type="InterPro" id="IPR044161">
    <property type="entry name" value="SPS"/>
</dbReference>
<keyword evidence="10" id="KW-1185">Reference proteome</keyword>
<keyword evidence="4" id="KW-0808">Transferase</keyword>
<dbReference type="PANTHER" id="PTHR46039:SF5">
    <property type="entry name" value="SUCROSE-PHOSPHATE SYNTHASE 3-RELATED"/>
    <property type="match status" value="1"/>
</dbReference>
<dbReference type="Gene3D" id="3.90.1070.10">
    <property type="match status" value="1"/>
</dbReference>
<evidence type="ECO:0000313" key="9">
    <source>
        <dbReference type="EMBL" id="RDS76168.1"/>
    </source>
</evidence>
<keyword evidence="3" id="KW-0328">Glycosyltransferase</keyword>
<dbReference type="GO" id="GO:0016791">
    <property type="term" value="F:phosphatase activity"/>
    <property type="evidence" value="ECO:0007669"/>
    <property type="project" value="UniProtKB-ARBA"/>
</dbReference>
<name>A0A395LGY4_9SPHN</name>
<dbReference type="SUPFAM" id="SSF56784">
    <property type="entry name" value="HAD-like"/>
    <property type="match status" value="1"/>
</dbReference>
<evidence type="ECO:0000256" key="3">
    <source>
        <dbReference type="ARBA" id="ARBA00022676"/>
    </source>
</evidence>
<dbReference type="Pfam" id="PF00534">
    <property type="entry name" value="Glycos_transf_1"/>
    <property type="match status" value="1"/>
</dbReference>
<dbReference type="InterPro" id="IPR028098">
    <property type="entry name" value="Glyco_trans_4-like_N"/>
</dbReference>
<dbReference type="Gene3D" id="3.40.50.2000">
    <property type="entry name" value="Glycogen Phosphorylase B"/>
    <property type="match status" value="2"/>
</dbReference>
<dbReference type="InterPro" id="IPR001296">
    <property type="entry name" value="Glyco_trans_1"/>
</dbReference>
<dbReference type="Proteomes" id="UP000254101">
    <property type="component" value="Unassembled WGS sequence"/>
</dbReference>
<dbReference type="NCBIfam" id="TIGR01484">
    <property type="entry name" value="HAD-SF-IIB"/>
    <property type="match status" value="1"/>
</dbReference>
<dbReference type="SFLD" id="SFLDS00003">
    <property type="entry name" value="Haloacid_Dehalogenase"/>
    <property type="match status" value="1"/>
</dbReference>
<evidence type="ECO:0000259" key="7">
    <source>
        <dbReference type="Pfam" id="PF05116"/>
    </source>
</evidence>
<comment type="caution">
    <text evidence="9">The sequence shown here is derived from an EMBL/GenBank/DDBJ whole genome shotgun (WGS) entry which is preliminary data.</text>
</comment>
<dbReference type="SUPFAM" id="SSF53756">
    <property type="entry name" value="UDP-Glycosyltransferase/glycogen phosphorylase"/>
    <property type="match status" value="1"/>
</dbReference>
<sequence>MQSLFIMHIALGGCLRGTPRYGLTEDTGGHITYILGEAKAMARRRDVGQCEIVTRLFEDDRLGTIHAEPSERVAPKLTITRIDSGDRRYLAKEALAADRDAFAKALIADLHQRERLPDAIHAHFADAADVALRVREIFGIPVIYTPHSLGRDKLDAGCAVSRGFADRLAEEDRAIAGADAVIASSRDECERQVTSYPGARPERIWRVHPGIDQTRASLADERAAGSLIEPFLRDPGRPIILAIARPVHKKNLAGLVEAFAVHPQLRDMANLVILPGLRRSVESGESEQVAVMRELVDLIDGHDLHGSVAYPRHHDASAVRGLYALVAKSGGIFCNPAMFEPFGLTILEAAVHALPVVATDRGGPSDIVGEIGHGLLVNPGDPVALGASLHRLLSDRELYAECARNAARNIGEVTWDRYANQCIAILRTLRKGPTRVVDMPRSRRILLCDIDNTLTGCRRSARELADYLKTRSDITFGVATGRSLPEARRLLLEWNLPAPRVLITSVGSEIYWDDEDGLRADTEYDASISGGWSTSRIERLLSKRVDVPPQPPIEQRRFKRSYYCEDPALPQQIERDLMHEGLPAKVIYSHHRLLDILPARAGKGEAARHVLRRLGMPDECLIVAGDSGNDADMVRVCRNPIIVANSEPALIEQGRNHAGAFMASRPYSAGVLEGLLALTEKRISRSAA</sequence>
<feature type="domain" description="Sucrose phosphatase-like" evidence="7">
    <location>
        <begin position="443"/>
        <end position="675"/>
    </location>
</feature>
<evidence type="ECO:0000259" key="8">
    <source>
        <dbReference type="Pfam" id="PF13439"/>
    </source>
</evidence>
<comment type="similarity">
    <text evidence="1">Belongs to the glycosyltransferase 1 family.</text>
</comment>
<dbReference type="Gene3D" id="3.40.50.1000">
    <property type="entry name" value="HAD superfamily/HAD-like"/>
    <property type="match status" value="1"/>
</dbReference>
<dbReference type="Pfam" id="PF05116">
    <property type="entry name" value="S6PP"/>
    <property type="match status" value="1"/>
</dbReference>
<dbReference type="PANTHER" id="PTHR46039">
    <property type="entry name" value="SUCROSE-PHOSPHATE SYNTHASE 3-RELATED"/>
    <property type="match status" value="1"/>
</dbReference>
<proteinExistence type="inferred from homology"/>